<dbReference type="Proteomes" id="UP000308197">
    <property type="component" value="Unassembled WGS sequence"/>
</dbReference>
<feature type="non-terminal residue" evidence="1">
    <location>
        <position position="134"/>
    </location>
</feature>
<feature type="non-terminal residue" evidence="1">
    <location>
        <position position="1"/>
    </location>
</feature>
<dbReference type="AlphaFoldDB" id="A0A5C3NRR4"/>
<keyword evidence="2" id="KW-1185">Reference proteome</keyword>
<evidence type="ECO:0000313" key="1">
    <source>
        <dbReference type="EMBL" id="TFK80025.1"/>
    </source>
</evidence>
<proteinExistence type="predicted"/>
<evidence type="ECO:0000313" key="2">
    <source>
        <dbReference type="Proteomes" id="UP000308197"/>
    </source>
</evidence>
<gene>
    <name evidence="1" type="ORF">K466DRAFT_451785</name>
</gene>
<protein>
    <submittedName>
        <fullName evidence="1">Uncharacterized protein</fullName>
    </submittedName>
</protein>
<sequence>PEWITPAKEYLDGVSSESWWSELVAAWLEFERALGFPDNQMQSNWLSPKARPEEVKYWIARGRKYDKPPKIKSLGTFLAQFRQWWARLQPSERRDRDELWPLLKNEPEDTERWSDIRRGGWNGLFMVVMCLSWW</sequence>
<organism evidence="1 2">
    <name type="scientific">Polyporus arcularius HHB13444</name>
    <dbReference type="NCBI Taxonomy" id="1314778"/>
    <lineage>
        <taxon>Eukaryota</taxon>
        <taxon>Fungi</taxon>
        <taxon>Dikarya</taxon>
        <taxon>Basidiomycota</taxon>
        <taxon>Agaricomycotina</taxon>
        <taxon>Agaricomycetes</taxon>
        <taxon>Polyporales</taxon>
        <taxon>Polyporaceae</taxon>
        <taxon>Polyporus</taxon>
    </lineage>
</organism>
<dbReference type="InParanoid" id="A0A5C3NRR4"/>
<reference evidence="1 2" key="1">
    <citation type="journal article" date="2019" name="Nat. Ecol. Evol.">
        <title>Megaphylogeny resolves global patterns of mushroom evolution.</title>
        <authorList>
            <person name="Varga T."/>
            <person name="Krizsan K."/>
            <person name="Foldi C."/>
            <person name="Dima B."/>
            <person name="Sanchez-Garcia M."/>
            <person name="Sanchez-Ramirez S."/>
            <person name="Szollosi G.J."/>
            <person name="Szarkandi J.G."/>
            <person name="Papp V."/>
            <person name="Albert L."/>
            <person name="Andreopoulos W."/>
            <person name="Angelini C."/>
            <person name="Antonin V."/>
            <person name="Barry K.W."/>
            <person name="Bougher N.L."/>
            <person name="Buchanan P."/>
            <person name="Buyck B."/>
            <person name="Bense V."/>
            <person name="Catcheside P."/>
            <person name="Chovatia M."/>
            <person name="Cooper J."/>
            <person name="Damon W."/>
            <person name="Desjardin D."/>
            <person name="Finy P."/>
            <person name="Geml J."/>
            <person name="Haridas S."/>
            <person name="Hughes K."/>
            <person name="Justo A."/>
            <person name="Karasinski D."/>
            <person name="Kautmanova I."/>
            <person name="Kiss B."/>
            <person name="Kocsube S."/>
            <person name="Kotiranta H."/>
            <person name="LaButti K.M."/>
            <person name="Lechner B.E."/>
            <person name="Liimatainen K."/>
            <person name="Lipzen A."/>
            <person name="Lukacs Z."/>
            <person name="Mihaltcheva S."/>
            <person name="Morgado L.N."/>
            <person name="Niskanen T."/>
            <person name="Noordeloos M.E."/>
            <person name="Ohm R.A."/>
            <person name="Ortiz-Santana B."/>
            <person name="Ovrebo C."/>
            <person name="Racz N."/>
            <person name="Riley R."/>
            <person name="Savchenko A."/>
            <person name="Shiryaev A."/>
            <person name="Soop K."/>
            <person name="Spirin V."/>
            <person name="Szebenyi C."/>
            <person name="Tomsovsky M."/>
            <person name="Tulloss R.E."/>
            <person name="Uehling J."/>
            <person name="Grigoriev I.V."/>
            <person name="Vagvolgyi C."/>
            <person name="Papp T."/>
            <person name="Martin F.M."/>
            <person name="Miettinen O."/>
            <person name="Hibbett D.S."/>
            <person name="Nagy L.G."/>
        </authorList>
    </citation>
    <scope>NUCLEOTIDE SEQUENCE [LARGE SCALE GENOMIC DNA]</scope>
    <source>
        <strain evidence="1 2">HHB13444</strain>
    </source>
</reference>
<name>A0A5C3NRR4_9APHY</name>
<dbReference type="STRING" id="1314778.A0A5C3NRR4"/>
<accession>A0A5C3NRR4</accession>
<dbReference type="EMBL" id="ML211866">
    <property type="protein sequence ID" value="TFK80025.1"/>
    <property type="molecule type" value="Genomic_DNA"/>
</dbReference>